<evidence type="ECO:0000313" key="1">
    <source>
        <dbReference type="EMBL" id="KAF4721565.1"/>
    </source>
</evidence>
<dbReference type="Proteomes" id="UP000553632">
    <property type="component" value="Unassembled WGS sequence"/>
</dbReference>
<organism evidence="1 2">
    <name type="scientific">Perkinsus olseni</name>
    <name type="common">Perkinsus atlanticus</name>
    <dbReference type="NCBI Taxonomy" id="32597"/>
    <lineage>
        <taxon>Eukaryota</taxon>
        <taxon>Sar</taxon>
        <taxon>Alveolata</taxon>
        <taxon>Perkinsozoa</taxon>
        <taxon>Perkinsea</taxon>
        <taxon>Perkinsida</taxon>
        <taxon>Perkinsidae</taxon>
        <taxon>Perkinsus</taxon>
    </lineage>
</organism>
<reference evidence="1 2" key="1">
    <citation type="submission" date="2020-04" db="EMBL/GenBank/DDBJ databases">
        <title>Perkinsus olseni comparative genomics.</title>
        <authorList>
            <person name="Bogema D.R."/>
        </authorList>
    </citation>
    <scope>NUCLEOTIDE SEQUENCE [LARGE SCALE GENOMIC DNA]</scope>
    <source>
        <strain evidence="1 2">ATCC PRA-207</strain>
    </source>
</reference>
<name>A0A7J6RM26_PEROL</name>
<dbReference type="AlphaFoldDB" id="A0A7J6RM26"/>
<evidence type="ECO:0000313" key="2">
    <source>
        <dbReference type="Proteomes" id="UP000553632"/>
    </source>
</evidence>
<dbReference type="EMBL" id="JABANO010024644">
    <property type="protein sequence ID" value="KAF4721565.1"/>
    <property type="molecule type" value="Genomic_DNA"/>
</dbReference>
<gene>
    <name evidence="1" type="ORF">FOZ63_019338</name>
</gene>
<protein>
    <submittedName>
        <fullName evidence="1">Uncharacterized protein</fullName>
    </submittedName>
</protein>
<keyword evidence="2" id="KW-1185">Reference proteome</keyword>
<feature type="non-terminal residue" evidence="1">
    <location>
        <position position="1"/>
    </location>
</feature>
<comment type="caution">
    <text evidence="1">The sequence shown here is derived from an EMBL/GenBank/DDBJ whole genome shotgun (WGS) entry which is preliminary data.</text>
</comment>
<proteinExistence type="predicted"/>
<sequence length="174" mass="18626">MLSKLTSSAGIRSRWTANTADVAAAIYYLMGEDYGARGNDPSLEATCHQGEGGVTSLIDVLVVGLPMPSKASLAEVELMCSLAVHIPAESTPVDAQRLLRLQGWTLVLAEPHYARYREFGHTFYLACRDTPGAPKRAVLILPGTTTIGDSITDLNAFQGTLYLSDGTMGHCHMG</sequence>
<accession>A0A7J6RM26</accession>